<dbReference type="AlphaFoldDB" id="A0AAV3IG61"/>
<name>A0AAV3IG61_HELPX</name>
<dbReference type="EMBL" id="APDF01000021">
    <property type="protein sequence ID" value="EMG96237.1"/>
    <property type="molecule type" value="Genomic_DNA"/>
</dbReference>
<comment type="caution">
    <text evidence="1">The sequence shown here is derived from an EMBL/GenBank/DDBJ whole genome shotgun (WGS) entry which is preliminary data.</text>
</comment>
<reference evidence="1 2" key="1">
    <citation type="submission" date="2012-11" db="EMBL/GenBank/DDBJ databases">
        <authorList>
            <person name="Weinstock G."/>
            <person name="Sodergren E."/>
            <person name="Lobos E.A."/>
            <person name="Fulton L."/>
            <person name="Fulton R."/>
            <person name="Courtney L."/>
            <person name="Fronick C."/>
            <person name="O'Laughlin M."/>
            <person name="Godfrey J."/>
            <person name="Wilson R.M."/>
            <person name="Miner T."/>
            <person name="Farmer C."/>
            <person name="Delehaunty K."/>
            <person name="Cordes M."/>
            <person name="Minx P."/>
            <person name="Tomlinson C."/>
            <person name="Chen J."/>
            <person name="Wollam A."/>
            <person name="Pepin K.H."/>
            <person name="Bhonagiri V."/>
            <person name="Zhang X."/>
            <person name="Suruliraj S."/>
            <person name="Antonio M."/>
            <person name="Secka O."/>
            <person name="Thomas J."/>
            <person name="Warren W."/>
            <person name="Mitreva M."/>
            <person name="Mardis E.R."/>
            <person name="Wilson R.K."/>
        </authorList>
    </citation>
    <scope>NUCLEOTIDE SEQUENCE [LARGE SCALE GENOMIC DNA]</scope>
    <source>
        <strain evidence="1 2">GAM120Ai</strain>
    </source>
</reference>
<protein>
    <submittedName>
        <fullName evidence="1">Uncharacterized protein</fullName>
    </submittedName>
</protein>
<proteinExistence type="predicted"/>
<evidence type="ECO:0000313" key="1">
    <source>
        <dbReference type="EMBL" id="EMG96237.1"/>
    </source>
</evidence>
<evidence type="ECO:0000313" key="2">
    <source>
        <dbReference type="Proteomes" id="UP000012012"/>
    </source>
</evidence>
<sequence length="41" mass="4956">MCVCLMCVTFLNVFNIFKMLKNLSIFKKDTKRKTKPRYNTH</sequence>
<gene>
    <name evidence="1" type="ORF">HMPREF1401_00644</name>
</gene>
<accession>A0AAV3IG61</accession>
<dbReference type="Proteomes" id="UP000012012">
    <property type="component" value="Unassembled WGS sequence"/>
</dbReference>
<organism evidence="1 2">
    <name type="scientific">Helicobacter pylori GAM120Ai</name>
    <dbReference type="NCBI Taxonomy" id="1159029"/>
    <lineage>
        <taxon>Bacteria</taxon>
        <taxon>Pseudomonadati</taxon>
        <taxon>Campylobacterota</taxon>
        <taxon>Epsilonproteobacteria</taxon>
        <taxon>Campylobacterales</taxon>
        <taxon>Helicobacteraceae</taxon>
        <taxon>Helicobacter</taxon>
    </lineage>
</organism>